<keyword evidence="2" id="KW-1185">Reference proteome</keyword>
<proteinExistence type="predicted"/>
<name>A0A5N5H2I6_9ROSA</name>
<organism evidence="1 2">
    <name type="scientific">Pyrus ussuriensis x Pyrus communis</name>
    <dbReference type="NCBI Taxonomy" id="2448454"/>
    <lineage>
        <taxon>Eukaryota</taxon>
        <taxon>Viridiplantae</taxon>
        <taxon>Streptophyta</taxon>
        <taxon>Embryophyta</taxon>
        <taxon>Tracheophyta</taxon>
        <taxon>Spermatophyta</taxon>
        <taxon>Magnoliopsida</taxon>
        <taxon>eudicotyledons</taxon>
        <taxon>Gunneridae</taxon>
        <taxon>Pentapetalae</taxon>
        <taxon>rosids</taxon>
        <taxon>fabids</taxon>
        <taxon>Rosales</taxon>
        <taxon>Rosaceae</taxon>
        <taxon>Amygdaloideae</taxon>
        <taxon>Maleae</taxon>
        <taxon>Pyrus</taxon>
    </lineage>
</organism>
<reference evidence="1 2" key="1">
    <citation type="submission" date="2019-09" db="EMBL/GenBank/DDBJ databases">
        <authorList>
            <person name="Ou C."/>
        </authorList>
    </citation>
    <scope>NUCLEOTIDE SEQUENCE [LARGE SCALE GENOMIC DNA]</scope>
    <source>
        <strain evidence="1">S2</strain>
        <tissue evidence="1">Leaf</tissue>
    </source>
</reference>
<evidence type="ECO:0000313" key="1">
    <source>
        <dbReference type="EMBL" id="KAB2620391.1"/>
    </source>
</evidence>
<evidence type="ECO:0008006" key="3">
    <source>
        <dbReference type="Google" id="ProtNLM"/>
    </source>
</evidence>
<accession>A0A5N5H2I6</accession>
<dbReference type="OrthoDB" id="1163421at2759"/>
<dbReference type="AlphaFoldDB" id="A0A5N5H2I6"/>
<evidence type="ECO:0000313" key="2">
    <source>
        <dbReference type="Proteomes" id="UP000327157"/>
    </source>
</evidence>
<comment type="caution">
    <text evidence="1">The sequence shown here is derived from an EMBL/GenBank/DDBJ whole genome shotgun (WGS) entry which is preliminary data.</text>
</comment>
<reference evidence="1 2" key="2">
    <citation type="submission" date="2019-11" db="EMBL/GenBank/DDBJ databases">
        <title>A de novo genome assembly of a pear dwarfing rootstock.</title>
        <authorList>
            <person name="Wang F."/>
            <person name="Wang J."/>
            <person name="Li S."/>
            <person name="Zhang Y."/>
            <person name="Fang M."/>
            <person name="Ma L."/>
            <person name="Zhao Y."/>
            <person name="Jiang S."/>
        </authorList>
    </citation>
    <scope>NUCLEOTIDE SEQUENCE [LARGE SCALE GENOMIC DNA]</scope>
    <source>
        <strain evidence="1">S2</strain>
        <tissue evidence="1">Leaf</tissue>
    </source>
</reference>
<protein>
    <recommendedName>
        <fullName evidence="3">FBD domain-containing protein</fullName>
    </recommendedName>
</protein>
<sequence>MEQHKGPMVEEFKECVPLDGWFTSSLDKWNQFAMEKGPLDKNPMAHDDWSGEDSNPSHGYNSEFKFLKILNFCYVDVTVNTLQYFLLFGAKSLVNLRVVSSSIALKYLVIYASVHLKRIEIRDANLVSFWKSKVNYRAGAPARRHVTYLIKNLVALEKIVIDIVNHWRFPSQTHPPTRLPSCWKRRQEMTAMNYLKRKVPSSIEFVCL</sequence>
<dbReference type="EMBL" id="SMOL01000333">
    <property type="protein sequence ID" value="KAB2620391.1"/>
    <property type="molecule type" value="Genomic_DNA"/>
</dbReference>
<gene>
    <name evidence="1" type="ORF">D8674_040004</name>
</gene>
<dbReference type="Proteomes" id="UP000327157">
    <property type="component" value="Unassembled WGS sequence"/>
</dbReference>